<evidence type="ECO:0000313" key="1">
    <source>
        <dbReference type="EMBL" id="KIO19678.1"/>
    </source>
</evidence>
<evidence type="ECO:0000313" key="2">
    <source>
        <dbReference type="Proteomes" id="UP000054248"/>
    </source>
</evidence>
<dbReference type="SUPFAM" id="SSF52266">
    <property type="entry name" value="SGNH hydrolase"/>
    <property type="match status" value="1"/>
</dbReference>
<accession>A0A0C3KDZ5</accession>
<dbReference type="Proteomes" id="UP000054248">
    <property type="component" value="Unassembled WGS sequence"/>
</dbReference>
<reference evidence="1 2" key="1">
    <citation type="submission" date="2014-04" db="EMBL/GenBank/DDBJ databases">
        <authorList>
            <consortium name="DOE Joint Genome Institute"/>
            <person name="Kuo A."/>
            <person name="Girlanda M."/>
            <person name="Perotto S."/>
            <person name="Kohler A."/>
            <person name="Nagy L.G."/>
            <person name="Floudas D."/>
            <person name="Copeland A."/>
            <person name="Barry K.W."/>
            <person name="Cichocki N."/>
            <person name="Veneault-Fourrey C."/>
            <person name="LaButti K."/>
            <person name="Lindquist E.A."/>
            <person name="Lipzen A."/>
            <person name="Lundell T."/>
            <person name="Morin E."/>
            <person name="Murat C."/>
            <person name="Sun H."/>
            <person name="Tunlid A."/>
            <person name="Henrissat B."/>
            <person name="Grigoriev I.V."/>
            <person name="Hibbett D.S."/>
            <person name="Martin F."/>
            <person name="Nordberg H.P."/>
            <person name="Cantor M.N."/>
            <person name="Hua S.X."/>
        </authorList>
    </citation>
    <scope>NUCLEOTIDE SEQUENCE [LARGE SCALE GENOMIC DNA]</scope>
    <source>
        <strain evidence="1 2">MUT 4182</strain>
    </source>
</reference>
<dbReference type="OrthoDB" id="1600564at2759"/>
<proteinExistence type="predicted"/>
<dbReference type="EMBL" id="KN823209">
    <property type="protein sequence ID" value="KIO19678.1"/>
    <property type="molecule type" value="Genomic_DNA"/>
</dbReference>
<name>A0A0C3KDZ5_9AGAM</name>
<organism evidence="1 2">
    <name type="scientific">Tulasnella calospora MUT 4182</name>
    <dbReference type="NCBI Taxonomy" id="1051891"/>
    <lineage>
        <taxon>Eukaryota</taxon>
        <taxon>Fungi</taxon>
        <taxon>Dikarya</taxon>
        <taxon>Basidiomycota</taxon>
        <taxon>Agaricomycotina</taxon>
        <taxon>Agaricomycetes</taxon>
        <taxon>Cantharellales</taxon>
        <taxon>Tulasnellaceae</taxon>
        <taxon>Tulasnella</taxon>
    </lineage>
</organism>
<dbReference type="InterPro" id="IPR036514">
    <property type="entry name" value="SGNH_hydro_sf"/>
</dbReference>
<keyword evidence="2" id="KW-1185">Reference proteome</keyword>
<reference evidence="2" key="2">
    <citation type="submission" date="2015-01" db="EMBL/GenBank/DDBJ databases">
        <title>Evolutionary Origins and Diversification of the Mycorrhizal Mutualists.</title>
        <authorList>
            <consortium name="DOE Joint Genome Institute"/>
            <consortium name="Mycorrhizal Genomics Consortium"/>
            <person name="Kohler A."/>
            <person name="Kuo A."/>
            <person name="Nagy L.G."/>
            <person name="Floudas D."/>
            <person name="Copeland A."/>
            <person name="Barry K.W."/>
            <person name="Cichocki N."/>
            <person name="Veneault-Fourrey C."/>
            <person name="LaButti K."/>
            <person name="Lindquist E.A."/>
            <person name="Lipzen A."/>
            <person name="Lundell T."/>
            <person name="Morin E."/>
            <person name="Murat C."/>
            <person name="Riley R."/>
            <person name="Ohm R."/>
            <person name="Sun H."/>
            <person name="Tunlid A."/>
            <person name="Henrissat B."/>
            <person name="Grigoriev I.V."/>
            <person name="Hibbett D.S."/>
            <person name="Martin F."/>
        </authorList>
    </citation>
    <scope>NUCLEOTIDE SEQUENCE [LARGE SCALE GENOMIC DNA]</scope>
    <source>
        <strain evidence="2">MUT 4182</strain>
    </source>
</reference>
<dbReference type="STRING" id="1051891.A0A0C3KDZ5"/>
<dbReference type="AlphaFoldDB" id="A0A0C3KDZ5"/>
<sequence length="153" mass="17528">MDILFELQETLYDRGARNFFFFTVPSLPNASGGRRSLYKDRESRCQAWNQVLKRRIQTEFMTAHPDASVFVFDTWELFERMLTNPTEFGFSVKAGRGFDQEMYWDSIHPTSAVHRVVARAVADFLAGGGVGEDQPEKFVIRPRVAATALEIEL</sequence>
<protein>
    <submittedName>
        <fullName evidence="1">Carbohydrate esterase family 16 protein</fullName>
    </submittedName>
</protein>
<dbReference type="Gene3D" id="3.40.50.1110">
    <property type="entry name" value="SGNH hydrolase"/>
    <property type="match status" value="1"/>
</dbReference>
<dbReference type="HOGENOM" id="CLU_1714656_0_0_1"/>
<gene>
    <name evidence="1" type="ORF">M407DRAFT_145346</name>
</gene>